<feature type="compositionally biased region" description="Basic and acidic residues" evidence="1">
    <location>
        <begin position="1"/>
        <end position="15"/>
    </location>
</feature>
<feature type="region of interest" description="Disordered" evidence="1">
    <location>
        <begin position="1"/>
        <end position="25"/>
    </location>
</feature>
<keyword evidence="2" id="KW-0472">Membrane</keyword>
<name>A0A7C4L2G0_9CHLR</name>
<keyword evidence="2" id="KW-0812">Transmembrane</keyword>
<evidence type="ECO:0000256" key="1">
    <source>
        <dbReference type="SAM" id="MobiDB-lite"/>
    </source>
</evidence>
<protein>
    <submittedName>
        <fullName evidence="3">Uncharacterized protein</fullName>
    </submittedName>
</protein>
<dbReference type="AlphaFoldDB" id="A0A7C4L2G0"/>
<evidence type="ECO:0000256" key="2">
    <source>
        <dbReference type="SAM" id="Phobius"/>
    </source>
</evidence>
<evidence type="ECO:0000313" key="3">
    <source>
        <dbReference type="EMBL" id="HGS87781.1"/>
    </source>
</evidence>
<sequence>MAKNKDPQPEKEQKTKKPPAGKKPPAPQVTLPLFAEVFFSFSTLILLLVTLVIVLVSFMSGATLMEVFLRAVVGVVSLGSVLWFLTYQVSSGLANSRVAEQAVRQEAAPHSGKVNAQTGGEAASQPSAGEVKE</sequence>
<dbReference type="EMBL" id="DSXR01000092">
    <property type="protein sequence ID" value="HGS87781.1"/>
    <property type="molecule type" value="Genomic_DNA"/>
</dbReference>
<feature type="region of interest" description="Disordered" evidence="1">
    <location>
        <begin position="104"/>
        <end position="133"/>
    </location>
</feature>
<accession>A0A7C4L2G0</accession>
<keyword evidence="2" id="KW-1133">Transmembrane helix</keyword>
<proteinExistence type="predicted"/>
<feature type="transmembrane region" description="Helical" evidence="2">
    <location>
        <begin position="37"/>
        <end position="60"/>
    </location>
</feature>
<reference evidence="3" key="1">
    <citation type="journal article" date="2020" name="mSystems">
        <title>Genome- and Community-Level Interaction Insights into Carbon Utilization and Element Cycling Functions of Hydrothermarchaeota in Hydrothermal Sediment.</title>
        <authorList>
            <person name="Zhou Z."/>
            <person name="Liu Y."/>
            <person name="Xu W."/>
            <person name="Pan J."/>
            <person name="Luo Z.H."/>
            <person name="Li M."/>
        </authorList>
    </citation>
    <scope>NUCLEOTIDE SEQUENCE [LARGE SCALE GENOMIC DNA]</scope>
    <source>
        <strain evidence="3">SpSt-556</strain>
    </source>
</reference>
<organism evidence="3">
    <name type="scientific">Bellilinea caldifistulae</name>
    <dbReference type="NCBI Taxonomy" id="360411"/>
    <lineage>
        <taxon>Bacteria</taxon>
        <taxon>Bacillati</taxon>
        <taxon>Chloroflexota</taxon>
        <taxon>Anaerolineae</taxon>
        <taxon>Anaerolineales</taxon>
        <taxon>Anaerolineaceae</taxon>
        <taxon>Bellilinea</taxon>
    </lineage>
</organism>
<feature type="transmembrane region" description="Helical" evidence="2">
    <location>
        <begin position="67"/>
        <end position="87"/>
    </location>
</feature>
<gene>
    <name evidence="3" type="ORF">ENT17_09200</name>
</gene>
<comment type="caution">
    <text evidence="3">The sequence shown here is derived from an EMBL/GenBank/DDBJ whole genome shotgun (WGS) entry which is preliminary data.</text>
</comment>